<dbReference type="InterPro" id="IPR012495">
    <property type="entry name" value="TadE-like_dom"/>
</dbReference>
<keyword evidence="1" id="KW-1133">Transmembrane helix</keyword>
<reference evidence="4" key="1">
    <citation type="submission" date="2017-09" db="EMBL/GenBank/DDBJ databases">
        <title>Metaegenomics of thermophilic ammonia-oxidizing enrichment culture.</title>
        <authorList>
            <person name="Kato S."/>
            <person name="Suzuki K."/>
        </authorList>
    </citation>
    <scope>NUCLEOTIDE SEQUENCE [LARGE SCALE GENOMIC DNA]</scope>
</reference>
<sequence length="162" mass="17374">MGSFWNRGSLHHRQRGQSLVEFALAATVLLVLLTGVLDLGRMYMAWVAIQDAAGEGALYAAMNPRCISAANGPSCATPNNAYDRTFIAIRQTPGTPLDPYQVTITITPNDPAQICFGTPITVSTTYSFTMITPIMRGMFGSGVTLRAYAVQRALNHGSSSCP</sequence>
<proteinExistence type="predicted"/>
<name>A0A2H5Y3L3_9CHLR</name>
<accession>A0A2H5Y3L3</accession>
<dbReference type="AlphaFoldDB" id="A0A2H5Y3L3"/>
<evidence type="ECO:0000259" key="2">
    <source>
        <dbReference type="Pfam" id="PF07811"/>
    </source>
</evidence>
<evidence type="ECO:0000313" key="3">
    <source>
        <dbReference type="EMBL" id="GBD08026.1"/>
    </source>
</evidence>
<feature type="transmembrane region" description="Helical" evidence="1">
    <location>
        <begin position="20"/>
        <end position="40"/>
    </location>
</feature>
<dbReference type="Pfam" id="PF07811">
    <property type="entry name" value="TadE"/>
    <property type="match status" value="1"/>
</dbReference>
<evidence type="ECO:0000256" key="1">
    <source>
        <dbReference type="SAM" id="Phobius"/>
    </source>
</evidence>
<organism evidence="3 4">
    <name type="scientific">Candidatus Thermoflexus japonica</name>
    <dbReference type="NCBI Taxonomy" id="2035417"/>
    <lineage>
        <taxon>Bacteria</taxon>
        <taxon>Bacillati</taxon>
        <taxon>Chloroflexota</taxon>
        <taxon>Thermoflexia</taxon>
        <taxon>Thermoflexales</taxon>
        <taxon>Thermoflexaceae</taxon>
        <taxon>Thermoflexus</taxon>
    </lineage>
</organism>
<evidence type="ECO:0000313" key="4">
    <source>
        <dbReference type="Proteomes" id="UP000236642"/>
    </source>
</evidence>
<dbReference type="Proteomes" id="UP000236642">
    <property type="component" value="Unassembled WGS sequence"/>
</dbReference>
<keyword evidence="1" id="KW-0812">Transmembrane</keyword>
<dbReference type="EMBL" id="BEHY01000003">
    <property type="protein sequence ID" value="GBD08026.1"/>
    <property type="molecule type" value="Genomic_DNA"/>
</dbReference>
<comment type="caution">
    <text evidence="3">The sequence shown here is derived from an EMBL/GenBank/DDBJ whole genome shotgun (WGS) entry which is preliminary data.</text>
</comment>
<gene>
    <name evidence="3" type="ORF">HRbin22_00255</name>
</gene>
<protein>
    <recommendedName>
        <fullName evidence="2">TadE-like domain-containing protein</fullName>
    </recommendedName>
</protein>
<feature type="domain" description="TadE-like" evidence="2">
    <location>
        <begin position="16"/>
        <end position="57"/>
    </location>
</feature>
<keyword evidence="1" id="KW-0472">Membrane</keyword>